<dbReference type="SUPFAM" id="SSF47095">
    <property type="entry name" value="HMG-box"/>
    <property type="match status" value="1"/>
</dbReference>
<sequence>MSSCQSKCHRLGPLTRNPFVNYLRWFRKKHCNWKVTRFVIEGAKCWCKMSRGEKLKYFAEACKSRRRRRRS</sequence>
<name>A0A653DBE3_CALMS</name>
<protein>
    <submittedName>
        <fullName evidence="1">Uncharacterized protein</fullName>
    </submittedName>
</protein>
<dbReference type="InterPro" id="IPR024460">
    <property type="entry name" value="Protamine-like"/>
</dbReference>
<dbReference type="AlphaFoldDB" id="A0A653DBE3"/>
<dbReference type="OrthoDB" id="7675944at2759"/>
<dbReference type="GO" id="GO:0035092">
    <property type="term" value="P:sperm DNA condensation"/>
    <property type="evidence" value="ECO:0007669"/>
    <property type="project" value="InterPro"/>
</dbReference>
<keyword evidence="2" id="KW-1185">Reference proteome</keyword>
<dbReference type="GO" id="GO:0005634">
    <property type="term" value="C:nucleus"/>
    <property type="evidence" value="ECO:0007669"/>
    <property type="project" value="UniProtKB-ARBA"/>
</dbReference>
<reference evidence="1 2" key="1">
    <citation type="submission" date="2019-01" db="EMBL/GenBank/DDBJ databases">
        <authorList>
            <person name="Sayadi A."/>
        </authorList>
    </citation>
    <scope>NUCLEOTIDE SEQUENCE [LARGE SCALE GENOMIC DNA]</scope>
</reference>
<accession>A0A653DBE3</accession>
<dbReference type="EMBL" id="CAACVG010011179">
    <property type="protein sequence ID" value="VEN57522.1"/>
    <property type="molecule type" value="Genomic_DNA"/>
</dbReference>
<proteinExistence type="predicted"/>
<dbReference type="Pfam" id="PF06382">
    <property type="entry name" value="Protamine_like"/>
    <property type="match status" value="1"/>
</dbReference>
<evidence type="ECO:0000313" key="1">
    <source>
        <dbReference type="EMBL" id="VEN57522.1"/>
    </source>
</evidence>
<organism evidence="1 2">
    <name type="scientific">Callosobruchus maculatus</name>
    <name type="common">Southern cowpea weevil</name>
    <name type="synonym">Pulse bruchid</name>
    <dbReference type="NCBI Taxonomy" id="64391"/>
    <lineage>
        <taxon>Eukaryota</taxon>
        <taxon>Metazoa</taxon>
        <taxon>Ecdysozoa</taxon>
        <taxon>Arthropoda</taxon>
        <taxon>Hexapoda</taxon>
        <taxon>Insecta</taxon>
        <taxon>Pterygota</taxon>
        <taxon>Neoptera</taxon>
        <taxon>Endopterygota</taxon>
        <taxon>Coleoptera</taxon>
        <taxon>Polyphaga</taxon>
        <taxon>Cucujiformia</taxon>
        <taxon>Chrysomeloidea</taxon>
        <taxon>Chrysomelidae</taxon>
        <taxon>Bruchinae</taxon>
        <taxon>Bruchini</taxon>
        <taxon>Callosobruchus</taxon>
    </lineage>
</organism>
<evidence type="ECO:0000313" key="2">
    <source>
        <dbReference type="Proteomes" id="UP000410492"/>
    </source>
</evidence>
<dbReference type="Proteomes" id="UP000410492">
    <property type="component" value="Unassembled WGS sequence"/>
</dbReference>
<dbReference type="InterPro" id="IPR036910">
    <property type="entry name" value="HMG_box_dom_sf"/>
</dbReference>
<gene>
    <name evidence="1" type="ORF">CALMAC_LOCUS16126</name>
</gene>